<dbReference type="Proteomes" id="UP000271125">
    <property type="component" value="Unassembled WGS sequence"/>
</dbReference>
<comment type="caution">
    <text evidence="2">The sequence shown here is derived from an EMBL/GenBank/DDBJ whole genome shotgun (WGS) entry which is preliminary data.</text>
</comment>
<dbReference type="AlphaFoldDB" id="A0A660SJK0"/>
<dbReference type="EMBL" id="QNBD01000143">
    <property type="protein sequence ID" value="RKX70266.1"/>
    <property type="molecule type" value="Genomic_DNA"/>
</dbReference>
<sequence>MINKVVCILFLIVILFHLQLHSEWIHNGVPICIDDSSQSAISLNYDNLGRAIIAWQDKRNGNWDIYAQKFDSIGSIQWLQNGVAVCMDSFQQYSPQVSQDTEGNAIIVWGDSRAKVYAQRLNSSGNTLWTENGINIGLNLYECHDPKIISDNEGGAIIILGGKLTGQRTNIYGFRIDSTGSFVWGDDGIVVCSDTNNHQNPKIVSDNEGGLIVIWKDSRDTLGNDFIYSQRISSEGIILWTSEGVPVCRSDNDKYNYEIASDGANGAIIAWQDKRDYSWKVYAQRIDSVGNPVWLEDGVKIAKDNVEGFYPELISDGQRNTIVTWLHSGYHIYAQCLDSIGNIMWDSVGVRICPYNSYQNYPAIITDSSGGGIIVWEDERNGNKDIYAQRINSEGVSQWTPNGVVIRDTINDQMSHIIVSDNHGGGIIAWVDKRNGNWDIYAQHVDNDGNTGIMKINNTSAIENNILYVSNKNNIVSIVYELAKQGNIQLNIYNISGQLIKTLYKGVKRKGTYKTEWNIKDSNGNTVPDGVYFCILKIENYEIAKKVLILE</sequence>
<name>A0A660SJK0_UNCT6</name>
<proteinExistence type="predicted"/>
<gene>
    <name evidence="2" type="ORF">DRP43_03555</name>
</gene>
<dbReference type="Pfam" id="PF13860">
    <property type="entry name" value="FlgD_ig"/>
    <property type="match status" value="1"/>
</dbReference>
<evidence type="ECO:0000313" key="3">
    <source>
        <dbReference type="Proteomes" id="UP000271125"/>
    </source>
</evidence>
<accession>A0A660SJK0</accession>
<evidence type="ECO:0000259" key="1">
    <source>
        <dbReference type="Pfam" id="PF13860"/>
    </source>
</evidence>
<evidence type="ECO:0000313" key="2">
    <source>
        <dbReference type="EMBL" id="RKX70266.1"/>
    </source>
</evidence>
<feature type="domain" description="FlgD/Vpr Ig-like" evidence="1">
    <location>
        <begin position="481"/>
        <end position="532"/>
    </location>
</feature>
<organism evidence="2 3">
    <name type="scientific">candidate division TA06 bacterium</name>
    <dbReference type="NCBI Taxonomy" id="2250710"/>
    <lineage>
        <taxon>Bacteria</taxon>
        <taxon>Bacteria division TA06</taxon>
    </lineage>
</organism>
<reference evidence="2 3" key="1">
    <citation type="submission" date="2018-06" db="EMBL/GenBank/DDBJ databases">
        <title>Extensive metabolic versatility and redundancy in microbially diverse, dynamic hydrothermal sediments.</title>
        <authorList>
            <person name="Dombrowski N."/>
            <person name="Teske A."/>
            <person name="Baker B.J."/>
        </authorList>
    </citation>
    <scope>NUCLEOTIDE SEQUENCE [LARGE SCALE GENOMIC DNA]</scope>
    <source>
        <strain evidence="2">B10_G13</strain>
    </source>
</reference>
<protein>
    <recommendedName>
        <fullName evidence="1">FlgD/Vpr Ig-like domain-containing protein</fullName>
    </recommendedName>
</protein>
<dbReference type="Gene3D" id="2.60.40.4070">
    <property type="match status" value="1"/>
</dbReference>
<dbReference type="InterPro" id="IPR025965">
    <property type="entry name" value="FlgD/Vpr_Ig-like"/>
</dbReference>